<dbReference type="PANTHER" id="PTHR16110">
    <property type="entry name" value="TBC1 DOMAIN FAMILY MEMBER 19"/>
    <property type="match status" value="1"/>
</dbReference>
<dbReference type="STRING" id="400727.A0A2T7PP35"/>
<feature type="domain" description="Rab-GAP TBC" evidence="2">
    <location>
        <begin position="251"/>
        <end position="473"/>
    </location>
</feature>
<name>A0A2T7PP35_POMCA</name>
<dbReference type="AlphaFoldDB" id="A0A2T7PP35"/>
<comment type="caution">
    <text evidence="3">The sequence shown here is derived from an EMBL/GenBank/DDBJ whole genome shotgun (WGS) entry which is preliminary data.</text>
</comment>
<reference evidence="3 4" key="1">
    <citation type="submission" date="2018-04" db="EMBL/GenBank/DDBJ databases">
        <title>The genome of golden apple snail Pomacea canaliculata provides insight into stress tolerance and invasive adaptation.</title>
        <authorList>
            <person name="Liu C."/>
            <person name="Liu B."/>
            <person name="Ren Y."/>
            <person name="Zhang Y."/>
            <person name="Wang H."/>
            <person name="Li S."/>
            <person name="Jiang F."/>
            <person name="Yin L."/>
            <person name="Zhang G."/>
            <person name="Qian W."/>
            <person name="Fan W."/>
        </authorList>
    </citation>
    <scope>NUCLEOTIDE SEQUENCE [LARGE SCALE GENOMIC DNA]</scope>
    <source>
        <strain evidence="3">SZHN2017</strain>
        <tissue evidence="3">Muscle</tissue>
    </source>
</reference>
<sequence length="561" mass="64136">MSKDQQGEQFMVDLLQHLRSSMLYTDLYTAAQEEASKPSIKITELRKGVLSGLVNGGWDRKLQNAIYYYMQTHSCQPHQSDSEHHKEPLVYIRKAQQNWEKKILKSLNSMCTELNIPLAKKRLEQEQKDMLSRWTELGTDGPDLSQIRPVYAPKDFLEVVTGLQNLNYENALTSGSNFHNFWGVIQVPVKVKSIDQLRLQYSEMAVNQCQIGVDDVSDISADLFDVEQTRLSNKVLAAKHAPTAQEYAKKGCPTSARGELWCQIMGIEVTDVDILYYGQLKTSVIQHDLLVDNLLYKDVKLTATNDDHYFVFEDFLYQVVLLPFSRDTVVLKHFEHNSTTPPKSYIRGKLGVEEFAVVYPPNGVIPFHGFAMYVAPLCYVYKDVVTLYYVFRHMYMHYFYRLHSLSSHPQGIVALSSLFERLLQMSEPELFQHLVRIGCQPLKIAFKWLMRAFSGFLASDQVLLLWDRILAFDSLEILSVLCVAIFCFRKTNLMKVTTFSAAEVSVRPQYTPSSYLGRDEPLCDVDLGLLPLLDVQQAGKAMIIGRLRSHVLPSLSVYHIG</sequence>
<dbReference type="InterPro" id="IPR000195">
    <property type="entry name" value="Rab-GAP-TBC_dom"/>
</dbReference>
<proteinExistence type="predicted"/>
<dbReference type="Proteomes" id="UP000245119">
    <property type="component" value="Linkage Group LG3"/>
</dbReference>
<organism evidence="3 4">
    <name type="scientific">Pomacea canaliculata</name>
    <name type="common">Golden apple snail</name>
    <dbReference type="NCBI Taxonomy" id="400727"/>
    <lineage>
        <taxon>Eukaryota</taxon>
        <taxon>Metazoa</taxon>
        <taxon>Spiralia</taxon>
        <taxon>Lophotrochozoa</taxon>
        <taxon>Mollusca</taxon>
        <taxon>Gastropoda</taxon>
        <taxon>Caenogastropoda</taxon>
        <taxon>Architaenioglossa</taxon>
        <taxon>Ampullarioidea</taxon>
        <taxon>Ampullariidae</taxon>
        <taxon>Pomacea</taxon>
    </lineage>
</organism>
<protein>
    <recommendedName>
        <fullName evidence="2">Rab-GAP TBC domain-containing protein</fullName>
    </recommendedName>
</protein>
<evidence type="ECO:0000313" key="4">
    <source>
        <dbReference type="Proteomes" id="UP000245119"/>
    </source>
</evidence>
<dbReference type="PANTHER" id="PTHR16110:SF1">
    <property type="entry name" value="TBC1 DOMAIN FAMILY MEMBER 19"/>
    <property type="match status" value="1"/>
</dbReference>
<dbReference type="Pfam" id="PF00566">
    <property type="entry name" value="RabGAP-TBC"/>
    <property type="match status" value="1"/>
</dbReference>
<evidence type="ECO:0000259" key="2">
    <source>
        <dbReference type="PROSITE" id="PS50086"/>
    </source>
</evidence>
<keyword evidence="1" id="KW-1133">Transmembrane helix</keyword>
<dbReference type="OrthoDB" id="10249775at2759"/>
<evidence type="ECO:0000256" key="1">
    <source>
        <dbReference type="SAM" id="Phobius"/>
    </source>
</evidence>
<dbReference type="InterPro" id="IPR042507">
    <property type="entry name" value="TBC1D19"/>
</dbReference>
<dbReference type="PROSITE" id="PS50086">
    <property type="entry name" value="TBC_RABGAP"/>
    <property type="match status" value="1"/>
</dbReference>
<accession>A0A2T7PP35</accession>
<dbReference type="InterPro" id="IPR035969">
    <property type="entry name" value="Rab-GAP_TBC_sf"/>
</dbReference>
<keyword evidence="1" id="KW-0812">Transmembrane</keyword>
<keyword evidence="4" id="KW-1185">Reference proteome</keyword>
<keyword evidence="1" id="KW-0472">Membrane</keyword>
<dbReference type="EMBL" id="PZQS01000003">
    <property type="protein sequence ID" value="PVD35194.1"/>
    <property type="molecule type" value="Genomic_DNA"/>
</dbReference>
<dbReference type="Gene3D" id="1.10.472.80">
    <property type="entry name" value="Ypt/Rab-GAP domain of gyp1p, domain 3"/>
    <property type="match status" value="1"/>
</dbReference>
<dbReference type="SUPFAM" id="SSF47923">
    <property type="entry name" value="Ypt/Rab-GAP domain of gyp1p"/>
    <property type="match status" value="1"/>
</dbReference>
<evidence type="ECO:0000313" key="3">
    <source>
        <dbReference type="EMBL" id="PVD35194.1"/>
    </source>
</evidence>
<gene>
    <name evidence="3" type="ORF">C0Q70_06475</name>
</gene>
<feature type="transmembrane region" description="Helical" evidence="1">
    <location>
        <begin position="370"/>
        <end position="391"/>
    </location>
</feature>